<feature type="binding site" evidence="7">
    <location>
        <begin position="89"/>
        <end position="91"/>
    </location>
    <ligand>
        <name>FMN</name>
        <dbReference type="ChEBI" id="CHEBI:58210"/>
    </ligand>
</feature>
<feature type="binding site" evidence="7">
    <location>
        <position position="175"/>
    </location>
    <ligand>
        <name>glyoxylate</name>
        <dbReference type="ChEBI" id="CHEBI:36655"/>
    </ligand>
</feature>
<dbReference type="Pfam" id="PF01070">
    <property type="entry name" value="FMN_dh"/>
    <property type="match status" value="1"/>
</dbReference>
<evidence type="ECO:0000256" key="6">
    <source>
        <dbReference type="PIRSR" id="PIRSR000138-1"/>
    </source>
</evidence>
<protein>
    <submittedName>
        <fullName evidence="9">Alpha-hydroxy-acid oxidizing protein</fullName>
    </submittedName>
</protein>
<keyword evidence="2 7" id="KW-0285">Flavoprotein</keyword>
<dbReference type="PROSITE" id="PS00557">
    <property type="entry name" value="FMN_HYDROXY_ACID_DH_1"/>
    <property type="match status" value="1"/>
</dbReference>
<feature type="domain" description="FMN hydroxy acid dehydrogenase" evidence="8">
    <location>
        <begin position="10"/>
        <end position="396"/>
    </location>
</feature>
<dbReference type="GO" id="GO:0010181">
    <property type="term" value="F:FMN binding"/>
    <property type="evidence" value="ECO:0007669"/>
    <property type="project" value="InterPro"/>
</dbReference>
<reference evidence="9" key="1">
    <citation type="submission" date="2021-01" db="EMBL/GenBank/DDBJ databases">
        <title>KCTC 19127 draft genome.</title>
        <authorList>
            <person name="An D."/>
        </authorList>
    </citation>
    <scope>NUCLEOTIDE SEQUENCE</scope>
    <source>
        <strain evidence="9">KCTC 19127</strain>
    </source>
</reference>
<dbReference type="InterPro" id="IPR008259">
    <property type="entry name" value="FMN_hydac_DH_AS"/>
</dbReference>
<feature type="binding site" evidence="7">
    <location>
        <position position="267"/>
    </location>
    <ligand>
        <name>FMN</name>
        <dbReference type="ChEBI" id="CHEBI:58210"/>
    </ligand>
</feature>
<dbReference type="FunFam" id="3.20.20.70:FF:000029">
    <property type="entry name" value="L-lactate dehydrogenase"/>
    <property type="match status" value="1"/>
</dbReference>
<proteinExistence type="inferred from homology"/>
<sequence>MLRTTALTRRRLAGVLNYEDARRAAKRALPKSIYQYIDAGSEDELTLGWNRQAFTDLSFAPRGAVWVPDPKLATTVFGIPISMPIMTAPCGGMRLIHPDGDLGIAQAAHEAETIHVSTSASGFSLEEIAQVPGPKFFQAYRFSNQEAMKSLVRRADAAGYAGLVATIDTSVGGNRERDFRNGFSYNMRINLQNVVRMTPRVIGHPGWVYRFTRDGMPFKLPNTADITPDGKPMELSALTRTGAESHSPDWDDIAWMRANWAGPLIIKGVLTVADAQRARSLGADGIIVSNHGGRQLDGAPATLRALPRIVDAVGNDLEIILDSGIRRGADVVKALSLGARAVLVGRYPAFGLAAGGTAGVSHVLERMRIELIRTLQLLGCHDIHDLDASWVTDRSTRPLSETEPELVQR</sequence>
<dbReference type="PANTHER" id="PTHR10578">
    <property type="entry name" value="S -2-HYDROXY-ACID OXIDASE-RELATED"/>
    <property type="match status" value="1"/>
</dbReference>
<keyword evidence="4" id="KW-0560">Oxidoreductase</keyword>
<keyword evidence="3 7" id="KW-0288">FMN</keyword>
<comment type="cofactor">
    <cofactor evidence="1">
        <name>FMN</name>
        <dbReference type="ChEBI" id="CHEBI:58210"/>
    </cofactor>
</comment>
<dbReference type="PROSITE" id="PS51349">
    <property type="entry name" value="FMN_HYDROXY_ACID_DH_2"/>
    <property type="match status" value="1"/>
</dbReference>
<evidence type="ECO:0000259" key="8">
    <source>
        <dbReference type="PROSITE" id="PS51349"/>
    </source>
</evidence>
<feature type="active site" description="Proton acceptor" evidence="6">
    <location>
        <position position="291"/>
    </location>
</feature>
<feature type="binding site" evidence="7">
    <location>
        <position position="291"/>
    </location>
    <ligand>
        <name>glyoxylate</name>
        <dbReference type="ChEBI" id="CHEBI:36655"/>
    </ligand>
</feature>
<dbReference type="InterPro" id="IPR037396">
    <property type="entry name" value="FMN_HAD"/>
</dbReference>
<dbReference type="Gene3D" id="3.20.20.70">
    <property type="entry name" value="Aldolase class I"/>
    <property type="match status" value="1"/>
</dbReference>
<dbReference type="Proteomes" id="UP000663801">
    <property type="component" value="Unassembled WGS sequence"/>
</dbReference>
<accession>A0A938YN71</accession>
<feature type="binding site" evidence="7">
    <location>
        <position position="140"/>
    </location>
    <ligand>
        <name>glyoxylate</name>
        <dbReference type="ChEBI" id="CHEBI:36655"/>
    </ligand>
</feature>
<evidence type="ECO:0000256" key="3">
    <source>
        <dbReference type="ARBA" id="ARBA00022643"/>
    </source>
</evidence>
<feature type="binding site" evidence="7">
    <location>
        <position position="289"/>
    </location>
    <ligand>
        <name>FMN</name>
        <dbReference type="ChEBI" id="CHEBI:58210"/>
    </ligand>
</feature>
<dbReference type="PIRSF" id="PIRSF000138">
    <property type="entry name" value="Al-hdrx_acd_dh"/>
    <property type="match status" value="1"/>
</dbReference>
<comment type="similarity">
    <text evidence="5">Belongs to the FMN-dependent alpha-hydroxy acid dehydrogenase family.</text>
</comment>
<feature type="binding site" evidence="7">
    <location>
        <position position="36"/>
    </location>
    <ligand>
        <name>glyoxylate</name>
        <dbReference type="ChEBI" id="CHEBI:36655"/>
    </ligand>
</feature>
<gene>
    <name evidence="9" type="ORF">JL107_08395</name>
</gene>
<feature type="binding site" evidence="7">
    <location>
        <begin position="322"/>
        <end position="326"/>
    </location>
    <ligand>
        <name>FMN</name>
        <dbReference type="ChEBI" id="CHEBI:58210"/>
    </ligand>
</feature>
<feature type="binding site" evidence="7">
    <location>
        <position position="294"/>
    </location>
    <ligand>
        <name>glyoxylate</name>
        <dbReference type="ChEBI" id="CHEBI:36655"/>
    </ligand>
</feature>
<dbReference type="AlphaFoldDB" id="A0A938YN71"/>
<evidence type="ECO:0000256" key="7">
    <source>
        <dbReference type="PIRSR" id="PIRSR000138-2"/>
    </source>
</evidence>
<dbReference type="CDD" id="cd02809">
    <property type="entry name" value="alpha_hydroxyacid_oxid_FMN"/>
    <property type="match status" value="1"/>
</dbReference>
<dbReference type="EMBL" id="JAERWL010000007">
    <property type="protein sequence ID" value="MBM9476457.1"/>
    <property type="molecule type" value="Genomic_DNA"/>
</dbReference>
<organism evidence="9 10">
    <name type="scientific">Nakamurella flavida</name>
    <dbReference type="NCBI Taxonomy" id="363630"/>
    <lineage>
        <taxon>Bacteria</taxon>
        <taxon>Bacillati</taxon>
        <taxon>Actinomycetota</taxon>
        <taxon>Actinomycetes</taxon>
        <taxon>Nakamurellales</taxon>
        <taxon>Nakamurellaceae</taxon>
        <taxon>Nakamurella</taxon>
    </lineage>
</organism>
<keyword evidence="10" id="KW-1185">Reference proteome</keyword>
<evidence type="ECO:0000313" key="10">
    <source>
        <dbReference type="Proteomes" id="UP000663801"/>
    </source>
</evidence>
<evidence type="ECO:0000256" key="4">
    <source>
        <dbReference type="ARBA" id="ARBA00023002"/>
    </source>
</evidence>
<dbReference type="RefSeq" id="WP_205256568.1">
    <property type="nucleotide sequence ID" value="NZ_BAAAPV010000001.1"/>
</dbReference>
<feature type="binding site" evidence="7">
    <location>
        <position position="138"/>
    </location>
    <ligand>
        <name>FMN</name>
        <dbReference type="ChEBI" id="CHEBI:58210"/>
    </ligand>
</feature>
<dbReference type="GO" id="GO:0016614">
    <property type="term" value="F:oxidoreductase activity, acting on CH-OH group of donors"/>
    <property type="evidence" value="ECO:0007669"/>
    <property type="project" value="UniProtKB-ARBA"/>
</dbReference>
<dbReference type="PANTHER" id="PTHR10578:SF107">
    <property type="entry name" value="2-HYDROXYACID OXIDASE 1"/>
    <property type="match status" value="1"/>
</dbReference>
<evidence type="ECO:0000256" key="5">
    <source>
        <dbReference type="ARBA" id="ARBA00024042"/>
    </source>
</evidence>
<name>A0A938YN71_9ACTN</name>
<evidence type="ECO:0000313" key="9">
    <source>
        <dbReference type="EMBL" id="MBM9476457.1"/>
    </source>
</evidence>
<evidence type="ECO:0000256" key="1">
    <source>
        <dbReference type="ARBA" id="ARBA00001917"/>
    </source>
</evidence>
<comment type="caution">
    <text evidence="9">The sequence shown here is derived from an EMBL/GenBank/DDBJ whole genome shotgun (WGS) entry which is preliminary data.</text>
</comment>
<feature type="binding site" evidence="7">
    <location>
        <position position="166"/>
    </location>
    <ligand>
        <name>FMN</name>
        <dbReference type="ChEBI" id="CHEBI:58210"/>
    </ligand>
</feature>
<dbReference type="InterPro" id="IPR000262">
    <property type="entry name" value="FMN-dep_DH"/>
</dbReference>
<feature type="binding site" evidence="7">
    <location>
        <begin position="345"/>
        <end position="346"/>
    </location>
    <ligand>
        <name>FMN</name>
        <dbReference type="ChEBI" id="CHEBI:58210"/>
    </ligand>
</feature>
<evidence type="ECO:0000256" key="2">
    <source>
        <dbReference type="ARBA" id="ARBA00022630"/>
    </source>
</evidence>
<dbReference type="InterPro" id="IPR013785">
    <property type="entry name" value="Aldolase_TIM"/>
</dbReference>
<dbReference type="SUPFAM" id="SSF51395">
    <property type="entry name" value="FMN-linked oxidoreductases"/>
    <property type="match status" value="1"/>
</dbReference>
<dbReference type="InterPro" id="IPR012133">
    <property type="entry name" value="Alpha-hydoxy_acid_DH_FMN"/>
</dbReference>